<evidence type="ECO:0000313" key="2">
    <source>
        <dbReference type="EMBL" id="SPB25718.1"/>
    </source>
</evidence>
<protein>
    <recommendedName>
        <fullName evidence="5">Polysaccharide polymerase</fullName>
    </recommendedName>
</protein>
<gene>
    <name evidence="3" type="ORF">AMHIJAGA_01332</name>
</gene>
<keyword evidence="1" id="KW-0812">Transmembrane</keyword>
<keyword evidence="1" id="KW-1133">Transmembrane helix</keyword>
<dbReference type="EMBL" id="OGTW02000055">
    <property type="protein sequence ID" value="SPS11398.1"/>
    <property type="molecule type" value="Genomic_DNA"/>
</dbReference>
<feature type="transmembrane region" description="Helical" evidence="1">
    <location>
        <begin position="315"/>
        <end position="339"/>
    </location>
</feature>
<reference evidence="2" key="1">
    <citation type="submission" date="2018-01" db="EMBL/GenBank/DDBJ databases">
        <authorList>
            <person name="Gaut B.S."/>
            <person name="Morton B.R."/>
            <person name="Clegg M.T."/>
            <person name="Duvall M.R."/>
        </authorList>
    </citation>
    <scope>NUCLEOTIDE SEQUENCE</scope>
    <source>
        <strain evidence="2">Lactococcus lactis</strain>
    </source>
</reference>
<dbReference type="Proteomes" id="UP000279235">
    <property type="component" value="Unassembled WGS sequence"/>
</dbReference>
<feature type="transmembrane region" description="Helical" evidence="1">
    <location>
        <begin position="346"/>
        <end position="362"/>
    </location>
</feature>
<evidence type="ECO:0000313" key="4">
    <source>
        <dbReference type="Proteomes" id="UP000279235"/>
    </source>
</evidence>
<evidence type="ECO:0000313" key="3">
    <source>
        <dbReference type="EMBL" id="SPS11398.1"/>
    </source>
</evidence>
<name>A0A2X0R1G6_9LACT</name>
<feature type="transmembrane region" description="Helical" evidence="1">
    <location>
        <begin position="109"/>
        <end position="129"/>
    </location>
</feature>
<sequence>MVNRNKEKSLNFILGIIFGVLLYFQILVQNLANLNLIGAFENNQKYIYFVIFIISLIFNMNHLKDLIFFVPFAIFGIISYKILRDTSVIGLFLVSFSLRRIEVYNIIKIFYYVYWSYFLTMMFLLLIRVTTNLYQTTAFGEGQGWTFGFPNHNAVGRVLLIGCILNLVLKLIENKRYSRLQNSLWWIIQIIFYFMMLLSASSSAIFGMIISLFCYFFISQFKGIKKARKVIFLGWVSVVSFIGSLIFTILSLTERVYIADTFWYNLNRIMTGRIALGELNYKIFGMSIMGNPAYIPSTEGVPNYSLGFTYNFIDNSYLVVMIRYGIVFLIILLIFYLLLIRKIVKKQLIVLFIPIIALSIYGIAENMIYAYATNFVLLWLGIWLKPHITEENKENEE</sequence>
<dbReference type="EMBL" id="OGTW01000055">
    <property type="protein sequence ID" value="SPB25718.1"/>
    <property type="molecule type" value="Genomic_DNA"/>
</dbReference>
<feature type="transmembrane region" description="Helical" evidence="1">
    <location>
        <begin position="12"/>
        <end position="34"/>
    </location>
</feature>
<keyword evidence="1" id="KW-0472">Membrane</keyword>
<organism evidence="3 4">
    <name type="scientific">Lactococcus lactis</name>
    <dbReference type="NCBI Taxonomy" id="1358"/>
    <lineage>
        <taxon>Bacteria</taxon>
        <taxon>Bacillati</taxon>
        <taxon>Bacillota</taxon>
        <taxon>Bacilli</taxon>
        <taxon>Lactobacillales</taxon>
        <taxon>Streptococcaceae</taxon>
        <taxon>Lactococcus</taxon>
    </lineage>
</organism>
<dbReference type="AlphaFoldDB" id="A0A2X0R1G6"/>
<feature type="transmembrane region" description="Helical" evidence="1">
    <location>
        <begin position="190"/>
        <end position="218"/>
    </location>
</feature>
<evidence type="ECO:0008006" key="5">
    <source>
        <dbReference type="Google" id="ProtNLM"/>
    </source>
</evidence>
<evidence type="ECO:0000256" key="1">
    <source>
        <dbReference type="SAM" id="Phobius"/>
    </source>
</evidence>
<dbReference type="RefSeq" id="WP_127093889.1">
    <property type="nucleotide sequence ID" value="NZ_JAUCAX010000008.1"/>
</dbReference>
<proteinExistence type="predicted"/>
<accession>A0A2X0R1G6</accession>
<reference evidence="4" key="3">
    <citation type="submission" date="2018-05" db="EMBL/GenBank/DDBJ databases">
        <authorList>
            <person name="Duru I."/>
        </authorList>
    </citation>
    <scope>NUCLEOTIDE SEQUENCE [LARGE SCALE GENOMIC DNA]</scope>
</reference>
<reference evidence="3" key="2">
    <citation type="submission" date="2018-05" db="EMBL/GenBank/DDBJ databases">
        <authorList>
            <person name="Lanie J.A."/>
            <person name="Ng W.-L."/>
            <person name="Kazmierczak K.M."/>
            <person name="Andrzejewski T.M."/>
            <person name="Davidsen T.M."/>
            <person name="Wayne K.J."/>
            <person name="Tettelin H."/>
            <person name="Glass J.I."/>
            <person name="Rusch D."/>
            <person name="Podicherti R."/>
            <person name="Tsui H.-C.T."/>
            <person name="Winkler M.E."/>
        </authorList>
    </citation>
    <scope>NUCLEOTIDE SEQUENCE</scope>
    <source>
        <strain evidence="3">Lactococcus lactis</strain>
    </source>
</reference>
<feature type="transmembrane region" description="Helical" evidence="1">
    <location>
        <begin position="46"/>
        <end position="63"/>
    </location>
</feature>
<feature type="transmembrane region" description="Helical" evidence="1">
    <location>
        <begin position="230"/>
        <end position="253"/>
    </location>
</feature>